<gene>
    <name evidence="1" type="ORF">LK10_17955</name>
</gene>
<protein>
    <submittedName>
        <fullName evidence="1">Restriction endonuclease</fullName>
    </submittedName>
</protein>
<keyword evidence="1" id="KW-0255">Endonuclease</keyword>
<comment type="caution">
    <text evidence="1">The sequence shown here is derived from an EMBL/GenBank/DDBJ whole genome shotgun (WGS) entry which is preliminary data.</text>
</comment>
<evidence type="ECO:0000313" key="1">
    <source>
        <dbReference type="EMBL" id="KHL01039.1"/>
    </source>
</evidence>
<organism evidence="1 2">
    <name type="scientific">Sinomonas humi</name>
    <dbReference type="NCBI Taxonomy" id="1338436"/>
    <lineage>
        <taxon>Bacteria</taxon>
        <taxon>Bacillati</taxon>
        <taxon>Actinomycetota</taxon>
        <taxon>Actinomycetes</taxon>
        <taxon>Micrococcales</taxon>
        <taxon>Micrococcaceae</taxon>
        <taxon>Sinomonas</taxon>
    </lineage>
</organism>
<keyword evidence="1" id="KW-0540">Nuclease</keyword>
<dbReference type="PANTHER" id="PTHR38733">
    <property type="entry name" value="PROTEIN MCRC"/>
    <property type="match status" value="1"/>
</dbReference>
<dbReference type="Pfam" id="PF10117">
    <property type="entry name" value="McrBC"/>
    <property type="match status" value="1"/>
</dbReference>
<accession>A0A0B2AGI2</accession>
<evidence type="ECO:0000313" key="2">
    <source>
        <dbReference type="Proteomes" id="UP000030982"/>
    </source>
</evidence>
<dbReference type="EMBL" id="JTDL01000145">
    <property type="protein sequence ID" value="KHL01039.1"/>
    <property type="molecule type" value="Genomic_DNA"/>
</dbReference>
<name>A0A0B2AGI2_9MICC</name>
<dbReference type="STRING" id="1338436.LK10_17955"/>
<dbReference type="GO" id="GO:0004519">
    <property type="term" value="F:endonuclease activity"/>
    <property type="evidence" value="ECO:0007669"/>
    <property type="project" value="UniProtKB-KW"/>
</dbReference>
<reference evidence="1 2" key="1">
    <citation type="submission" date="2014-09" db="EMBL/GenBank/DDBJ databases">
        <title>Genome sequence of Sinomonas sp. MUSC 117.</title>
        <authorList>
            <person name="Lee L.-H."/>
        </authorList>
    </citation>
    <scope>NUCLEOTIDE SEQUENCE [LARGE SCALE GENOMIC DNA]</scope>
    <source>
        <strain evidence="1 2">MUSC 117</strain>
    </source>
</reference>
<dbReference type="InterPro" id="IPR019292">
    <property type="entry name" value="McrC"/>
</dbReference>
<dbReference type="Proteomes" id="UP000030982">
    <property type="component" value="Unassembled WGS sequence"/>
</dbReference>
<proteinExistence type="predicted"/>
<keyword evidence="1" id="KW-0378">Hydrolase</keyword>
<keyword evidence="2" id="KW-1185">Reference proteome</keyword>
<sequence length="403" mass="44128">MLDELERVPQRVFVDPSTARKIAGLGLVTITPAWEGGMDLLPTGRVGAIQVEDLLIEVRPKARVGLDRILFLLGYAADPGFRPDDLAGATFDDLFSALAESVARQVERALTLGPISGYVRVEEALRSVRGRIRVGEQIARHPGMLLPLEMTFDDYTADIPENRILRSAIRRVRGLPRLAPDLSRRLGHLDAKLDGVGVLAPGEPLPAWHPSRLNAHYLPSLRIAELVLRNLSSEAGIGGQTIASFIVDMAKVFEDFVTVALRVELGNRGYAAQAQYPIVLDQPQPDGNQVRMFADVVLMAKGRPAGVFDAKYKASWRGSYSNADQYQMLAYCTALDVRIAWLLYADSGVSRARRIVNTEVSVNEVPIDLSRSPSELLASIGDLAKVVLSSDEWGQPLTRDSIA</sequence>
<dbReference type="PANTHER" id="PTHR38733:SF1">
    <property type="entry name" value="TYPE IV METHYL-DIRECTED RESTRICTION ENZYME ECOKMCRBC"/>
    <property type="match status" value="1"/>
</dbReference>
<dbReference type="AlphaFoldDB" id="A0A0B2AGI2"/>